<dbReference type="EMBL" id="JBJUIK010000001">
    <property type="protein sequence ID" value="KAL3537906.1"/>
    <property type="molecule type" value="Genomic_DNA"/>
</dbReference>
<name>A0ABD3B3I5_9GENT</name>
<accession>A0ABD3B3I5</accession>
<evidence type="ECO:0008006" key="3">
    <source>
        <dbReference type="Google" id="ProtNLM"/>
    </source>
</evidence>
<evidence type="ECO:0000313" key="2">
    <source>
        <dbReference type="Proteomes" id="UP001630127"/>
    </source>
</evidence>
<sequence length="134" mass="15390">MWWRKKMCLTVAVEGKCWARGRRKEREMRKGSKIRGEGDEMVVVAKIDLEEKMTPYFYGEATFEEARNMQSINFDAAIIRERPSCGVGTLVRKKEGIFPARLIERIDGVSNPELAEMLAARRTLELGLRALEPN</sequence>
<organism evidence="1 2">
    <name type="scientific">Cinchona calisaya</name>
    <dbReference type="NCBI Taxonomy" id="153742"/>
    <lineage>
        <taxon>Eukaryota</taxon>
        <taxon>Viridiplantae</taxon>
        <taxon>Streptophyta</taxon>
        <taxon>Embryophyta</taxon>
        <taxon>Tracheophyta</taxon>
        <taxon>Spermatophyta</taxon>
        <taxon>Magnoliopsida</taxon>
        <taxon>eudicotyledons</taxon>
        <taxon>Gunneridae</taxon>
        <taxon>Pentapetalae</taxon>
        <taxon>asterids</taxon>
        <taxon>lamiids</taxon>
        <taxon>Gentianales</taxon>
        <taxon>Rubiaceae</taxon>
        <taxon>Cinchonoideae</taxon>
        <taxon>Cinchoneae</taxon>
        <taxon>Cinchona</taxon>
    </lineage>
</organism>
<gene>
    <name evidence="1" type="ORF">ACH5RR_001272</name>
</gene>
<comment type="caution">
    <text evidence="1">The sequence shown here is derived from an EMBL/GenBank/DDBJ whole genome shotgun (WGS) entry which is preliminary data.</text>
</comment>
<proteinExistence type="predicted"/>
<reference evidence="1 2" key="1">
    <citation type="submission" date="2024-11" db="EMBL/GenBank/DDBJ databases">
        <title>A near-complete genome assembly of Cinchona calisaya.</title>
        <authorList>
            <person name="Lian D.C."/>
            <person name="Zhao X.W."/>
            <person name="Wei L."/>
        </authorList>
    </citation>
    <scope>NUCLEOTIDE SEQUENCE [LARGE SCALE GENOMIC DNA]</scope>
    <source>
        <tissue evidence="1">Nenye</tissue>
    </source>
</reference>
<keyword evidence="2" id="KW-1185">Reference proteome</keyword>
<dbReference type="AlphaFoldDB" id="A0ABD3B3I5"/>
<dbReference type="Proteomes" id="UP001630127">
    <property type="component" value="Unassembled WGS sequence"/>
</dbReference>
<evidence type="ECO:0000313" key="1">
    <source>
        <dbReference type="EMBL" id="KAL3537906.1"/>
    </source>
</evidence>
<protein>
    <recommendedName>
        <fullName evidence="3">RNase H type-1 domain-containing protein</fullName>
    </recommendedName>
</protein>